<proteinExistence type="inferred from homology"/>
<dbReference type="PANTHER" id="PTHR12649">
    <property type="entry name" value="PEPTIDYL-TRNA HYDROLASE 2"/>
    <property type="match status" value="1"/>
</dbReference>
<evidence type="ECO:0000256" key="7">
    <source>
        <dbReference type="ARBA" id="ARBA00048707"/>
    </source>
</evidence>
<dbReference type="NCBIfam" id="TIGR00283">
    <property type="entry name" value="arch_pth2"/>
    <property type="match status" value="1"/>
</dbReference>
<comment type="catalytic activity">
    <reaction evidence="7 9">
        <text>an N-acyl-L-alpha-aminoacyl-tRNA + H2O = an N-acyl-L-amino acid + a tRNA + H(+)</text>
        <dbReference type="Rhea" id="RHEA:54448"/>
        <dbReference type="Rhea" id="RHEA-COMP:10123"/>
        <dbReference type="Rhea" id="RHEA-COMP:13883"/>
        <dbReference type="ChEBI" id="CHEBI:15377"/>
        <dbReference type="ChEBI" id="CHEBI:15378"/>
        <dbReference type="ChEBI" id="CHEBI:59874"/>
        <dbReference type="ChEBI" id="CHEBI:78442"/>
        <dbReference type="ChEBI" id="CHEBI:138191"/>
        <dbReference type="EC" id="3.1.1.29"/>
    </reaction>
</comment>
<dbReference type="NCBIfam" id="NF003314">
    <property type="entry name" value="PRK04322.1"/>
    <property type="match status" value="1"/>
</dbReference>
<reference evidence="10 11" key="1">
    <citation type="submission" date="2018-06" db="EMBL/GenBank/DDBJ databases">
        <title>Draft genome sequence of hyperthermophilic methanogen Methanothermobacter tenebrarum sp. MCM-B 1447.</title>
        <authorList>
            <person name="Pore S.D."/>
            <person name="Dagar S."/>
            <person name="Dhakephalkar P.K."/>
        </authorList>
    </citation>
    <scope>NUCLEOTIDE SEQUENCE [LARGE SCALE GENOMIC DNA]</scope>
    <source>
        <strain evidence="10 11">MCM B 1447</strain>
    </source>
</reference>
<dbReference type="HAMAP" id="MF_00628">
    <property type="entry name" value="Pept_tRNA_hydro_arch"/>
    <property type="match status" value="1"/>
</dbReference>
<dbReference type="InterPro" id="IPR002833">
    <property type="entry name" value="PTH2"/>
</dbReference>
<evidence type="ECO:0000256" key="9">
    <source>
        <dbReference type="HAMAP-Rule" id="MF_00628"/>
    </source>
</evidence>
<evidence type="ECO:0000256" key="8">
    <source>
        <dbReference type="ARBA" id="ARBA00050038"/>
    </source>
</evidence>
<dbReference type="FunFam" id="3.40.1490.10:FF:000001">
    <property type="entry name" value="Peptidyl-tRNA hydrolase 2"/>
    <property type="match status" value="1"/>
</dbReference>
<keyword evidence="11" id="KW-1185">Reference proteome</keyword>
<evidence type="ECO:0000256" key="3">
    <source>
        <dbReference type="ARBA" id="ARBA00013260"/>
    </source>
</evidence>
<organism evidence="10 11">
    <name type="scientific">Methanothermobacter tenebrarum</name>
    <dbReference type="NCBI Taxonomy" id="680118"/>
    <lineage>
        <taxon>Archaea</taxon>
        <taxon>Methanobacteriati</taxon>
        <taxon>Methanobacteriota</taxon>
        <taxon>Methanomada group</taxon>
        <taxon>Methanobacteria</taxon>
        <taxon>Methanobacteriales</taxon>
        <taxon>Methanobacteriaceae</taxon>
        <taxon>Methanothermobacter</taxon>
    </lineage>
</organism>
<comment type="similarity">
    <text evidence="6 9">Belongs to the PTH2 family.</text>
</comment>
<comment type="caution">
    <text evidence="10">The sequence shown here is derived from an EMBL/GenBank/DDBJ whole genome shotgun (WGS) entry which is preliminary data.</text>
</comment>
<dbReference type="InterPro" id="IPR034759">
    <property type="entry name" value="Pept_tRNA_hydro_arch"/>
</dbReference>
<evidence type="ECO:0000313" key="11">
    <source>
        <dbReference type="Proteomes" id="UP000249782"/>
    </source>
</evidence>
<evidence type="ECO:0000313" key="10">
    <source>
        <dbReference type="EMBL" id="RAO79142.1"/>
    </source>
</evidence>
<dbReference type="GO" id="GO:0005829">
    <property type="term" value="C:cytosol"/>
    <property type="evidence" value="ECO:0007669"/>
    <property type="project" value="TreeGrafter"/>
</dbReference>
<dbReference type="OrthoDB" id="6075at2157"/>
<dbReference type="CDD" id="cd02430">
    <property type="entry name" value="PTH2"/>
    <property type="match status" value="1"/>
</dbReference>
<dbReference type="GO" id="GO:0006412">
    <property type="term" value="P:translation"/>
    <property type="evidence" value="ECO:0007669"/>
    <property type="project" value="UniProtKB-UniRule"/>
</dbReference>
<dbReference type="PANTHER" id="PTHR12649:SF11">
    <property type="entry name" value="PEPTIDYL-TRNA HYDROLASE 2, MITOCHONDRIAL"/>
    <property type="match status" value="1"/>
</dbReference>
<gene>
    <name evidence="9" type="primary">pth</name>
    <name evidence="10" type="ORF">DPC56_04255</name>
</gene>
<comment type="function">
    <text evidence="1 9">The natural substrate for this enzyme may be peptidyl-tRNAs which drop off the ribosome during protein synthesis.</text>
</comment>
<accession>A0A328PFD8</accession>
<dbReference type="Pfam" id="PF01981">
    <property type="entry name" value="PTH2"/>
    <property type="match status" value="1"/>
</dbReference>
<dbReference type="RefSeq" id="WP_112093829.1">
    <property type="nucleotide sequence ID" value="NZ_QLOE01000004.1"/>
</dbReference>
<comment type="subcellular location">
    <subcellularLocation>
        <location evidence="2 9">Cytoplasm</location>
    </subcellularLocation>
</comment>
<keyword evidence="5 9" id="KW-0378">Hydrolase</keyword>
<name>A0A328PFD8_9EURY</name>
<protein>
    <recommendedName>
        <fullName evidence="8 9">Peptidyl-tRNA hydrolase</fullName>
        <shortName evidence="9">PTH</shortName>
        <ecNumber evidence="3 9">3.1.1.29</ecNumber>
    </recommendedName>
</protein>
<dbReference type="Gene3D" id="3.40.1490.10">
    <property type="entry name" value="Bit1"/>
    <property type="match status" value="1"/>
</dbReference>
<keyword evidence="4 9" id="KW-0963">Cytoplasm</keyword>
<evidence type="ECO:0000256" key="4">
    <source>
        <dbReference type="ARBA" id="ARBA00022490"/>
    </source>
</evidence>
<evidence type="ECO:0000256" key="1">
    <source>
        <dbReference type="ARBA" id="ARBA00003043"/>
    </source>
</evidence>
<dbReference type="EC" id="3.1.1.29" evidence="3 9"/>
<dbReference type="SUPFAM" id="SSF102462">
    <property type="entry name" value="Peptidyl-tRNA hydrolase II"/>
    <property type="match status" value="1"/>
</dbReference>
<dbReference type="AlphaFoldDB" id="A0A328PFD8"/>
<evidence type="ECO:0000256" key="2">
    <source>
        <dbReference type="ARBA" id="ARBA00004496"/>
    </source>
</evidence>
<evidence type="ECO:0000256" key="5">
    <source>
        <dbReference type="ARBA" id="ARBA00022801"/>
    </source>
</evidence>
<sequence length="112" mass="12717">MKQVIIIRSDLKMGKGKLAAQACHASIESYKRTTPDKVKKWEKEGSKKIILKVENLEELMEIYDKLKKTKIPHYLVRDAGHTQLPPGTITALGIGPEDDEKIDKITKHLKLL</sequence>
<evidence type="ECO:0000256" key="6">
    <source>
        <dbReference type="ARBA" id="ARBA00038050"/>
    </source>
</evidence>
<dbReference type="EMBL" id="QLOE01000004">
    <property type="protein sequence ID" value="RAO79142.1"/>
    <property type="molecule type" value="Genomic_DNA"/>
</dbReference>
<dbReference type="Proteomes" id="UP000249782">
    <property type="component" value="Unassembled WGS sequence"/>
</dbReference>
<dbReference type="GO" id="GO:0004045">
    <property type="term" value="F:peptidyl-tRNA hydrolase activity"/>
    <property type="evidence" value="ECO:0007669"/>
    <property type="project" value="UniProtKB-UniRule"/>
</dbReference>
<dbReference type="InterPro" id="IPR023476">
    <property type="entry name" value="Pep_tRNA_hydro_II_dom_sf"/>
</dbReference>